<evidence type="ECO:0000313" key="2">
    <source>
        <dbReference type="EMBL" id="KAK7485290.1"/>
    </source>
</evidence>
<gene>
    <name evidence="2" type="ORF">BaRGS_00023541</name>
</gene>
<evidence type="ECO:0000313" key="3">
    <source>
        <dbReference type="Proteomes" id="UP001519460"/>
    </source>
</evidence>
<proteinExistence type="predicted"/>
<evidence type="ECO:0000256" key="1">
    <source>
        <dbReference type="SAM" id="MobiDB-lite"/>
    </source>
</evidence>
<feature type="compositionally biased region" description="Basic residues" evidence="1">
    <location>
        <begin position="1"/>
        <end position="11"/>
    </location>
</feature>
<dbReference type="AlphaFoldDB" id="A0ABD0KDS5"/>
<dbReference type="EMBL" id="JACVVK020000197">
    <property type="protein sequence ID" value="KAK7485290.1"/>
    <property type="molecule type" value="Genomic_DNA"/>
</dbReference>
<keyword evidence="3" id="KW-1185">Reference proteome</keyword>
<sequence length="98" mass="11864">MTPHYLHHRRRQQFELPERRTKSVARTESKRRKTYDSVSSLWVAGNRHKSVARVSPQEENTACRNTVLNRISPLLFQNRICRDCWEKHMRQRPYADRC</sequence>
<feature type="compositionally biased region" description="Basic and acidic residues" evidence="1">
    <location>
        <begin position="12"/>
        <end position="28"/>
    </location>
</feature>
<reference evidence="2 3" key="1">
    <citation type="journal article" date="2023" name="Sci. Data">
        <title>Genome assembly of the Korean intertidal mud-creeper Batillaria attramentaria.</title>
        <authorList>
            <person name="Patra A.K."/>
            <person name="Ho P.T."/>
            <person name="Jun S."/>
            <person name="Lee S.J."/>
            <person name="Kim Y."/>
            <person name="Won Y.J."/>
        </authorList>
    </citation>
    <scope>NUCLEOTIDE SEQUENCE [LARGE SCALE GENOMIC DNA]</scope>
    <source>
        <strain evidence="2">Wonlab-2016</strain>
    </source>
</reference>
<comment type="caution">
    <text evidence="2">The sequence shown here is derived from an EMBL/GenBank/DDBJ whole genome shotgun (WGS) entry which is preliminary data.</text>
</comment>
<protein>
    <submittedName>
        <fullName evidence="2">Uncharacterized protein</fullName>
    </submittedName>
</protein>
<name>A0ABD0KDS5_9CAEN</name>
<accession>A0ABD0KDS5</accession>
<organism evidence="2 3">
    <name type="scientific">Batillaria attramentaria</name>
    <dbReference type="NCBI Taxonomy" id="370345"/>
    <lineage>
        <taxon>Eukaryota</taxon>
        <taxon>Metazoa</taxon>
        <taxon>Spiralia</taxon>
        <taxon>Lophotrochozoa</taxon>
        <taxon>Mollusca</taxon>
        <taxon>Gastropoda</taxon>
        <taxon>Caenogastropoda</taxon>
        <taxon>Sorbeoconcha</taxon>
        <taxon>Cerithioidea</taxon>
        <taxon>Batillariidae</taxon>
        <taxon>Batillaria</taxon>
    </lineage>
</organism>
<dbReference type="Proteomes" id="UP001519460">
    <property type="component" value="Unassembled WGS sequence"/>
</dbReference>
<feature type="region of interest" description="Disordered" evidence="1">
    <location>
        <begin position="1"/>
        <end position="32"/>
    </location>
</feature>